<dbReference type="Gene3D" id="3.30.9.10">
    <property type="entry name" value="D-Amino Acid Oxidase, subunit A, domain 2"/>
    <property type="match status" value="1"/>
</dbReference>
<sequence length="487" mass="53015">MAAPSLPVPLHVHAKQHAVLLSPQTCPNLPKAFPIANPTISFWQQDLNIKPSPTEGSEDPLPGDVDICVIGSGITGVSAAYHLAKRFAKEEPNKPITAAIFEAREFCSGATGRNGGHLTAATHEDFVYREKLYGKEDAVRETALQQYTVAELVKVIREHGREVDVDLVSGGCMQLFFSEQELADARADFAAAQDAGIDVSQVEWMGKEEVLQQYGAPYPGVRRPGNNVWPLKTVGLLYELAKTQTSKFSVDLYTRTPVTSISPYSDSASPRRWSVETPRGMISCSYILHATNAYVSHLLPHMSGPDGVIPTRGQVMAVRATAPPDAITSSAWGANEGFEYWFPRPVKPGEAAPLVIIGGGREAAKPTYELYEVDDSVCNEEVGRVMRRFLPSVFPGKYDENGEPEVEWSGIMGFTKTGDPFVGPVVSASGDPKPFEGQYLSAGFSGHGMPRTFACAEAVAEMIACDVLGRTWAVPDWLPRHYLTFKP</sequence>
<evidence type="ECO:0000313" key="3">
    <source>
        <dbReference type="Proteomes" id="UP000053257"/>
    </source>
</evidence>
<evidence type="ECO:0000259" key="1">
    <source>
        <dbReference type="Pfam" id="PF01266"/>
    </source>
</evidence>
<dbReference type="PANTHER" id="PTHR13847">
    <property type="entry name" value="SARCOSINE DEHYDROGENASE-RELATED"/>
    <property type="match status" value="1"/>
</dbReference>
<keyword evidence="3" id="KW-1185">Reference proteome</keyword>
<name>A0A0C3RZG5_PHLG1</name>
<accession>A0A0C3RZG5</accession>
<dbReference type="InterPro" id="IPR036188">
    <property type="entry name" value="FAD/NAD-bd_sf"/>
</dbReference>
<reference evidence="2 3" key="1">
    <citation type="journal article" date="2014" name="PLoS Genet.">
        <title>Analysis of the Phlebiopsis gigantea genome, transcriptome and secretome provides insight into its pioneer colonization strategies of wood.</title>
        <authorList>
            <person name="Hori C."/>
            <person name="Ishida T."/>
            <person name="Igarashi K."/>
            <person name="Samejima M."/>
            <person name="Suzuki H."/>
            <person name="Master E."/>
            <person name="Ferreira P."/>
            <person name="Ruiz-Duenas F.J."/>
            <person name="Held B."/>
            <person name="Canessa P."/>
            <person name="Larrondo L.F."/>
            <person name="Schmoll M."/>
            <person name="Druzhinina I.S."/>
            <person name="Kubicek C.P."/>
            <person name="Gaskell J.A."/>
            <person name="Kersten P."/>
            <person name="St John F."/>
            <person name="Glasner J."/>
            <person name="Sabat G."/>
            <person name="Splinter BonDurant S."/>
            <person name="Syed K."/>
            <person name="Yadav J."/>
            <person name="Mgbeahuruike A.C."/>
            <person name="Kovalchuk A."/>
            <person name="Asiegbu F.O."/>
            <person name="Lackner G."/>
            <person name="Hoffmeister D."/>
            <person name="Rencoret J."/>
            <person name="Gutierrez A."/>
            <person name="Sun H."/>
            <person name="Lindquist E."/>
            <person name="Barry K."/>
            <person name="Riley R."/>
            <person name="Grigoriev I.V."/>
            <person name="Henrissat B."/>
            <person name="Kues U."/>
            <person name="Berka R.M."/>
            <person name="Martinez A.T."/>
            <person name="Covert S.F."/>
            <person name="Blanchette R.A."/>
            <person name="Cullen D."/>
        </authorList>
    </citation>
    <scope>NUCLEOTIDE SEQUENCE [LARGE SCALE GENOMIC DNA]</scope>
    <source>
        <strain evidence="2 3">11061_1 CR5-6</strain>
    </source>
</reference>
<dbReference type="SUPFAM" id="SSF51905">
    <property type="entry name" value="FAD/NAD(P)-binding domain"/>
    <property type="match status" value="1"/>
</dbReference>
<protein>
    <recommendedName>
        <fullName evidence="1">FAD dependent oxidoreductase domain-containing protein</fullName>
    </recommendedName>
</protein>
<organism evidence="2 3">
    <name type="scientific">Phlebiopsis gigantea (strain 11061_1 CR5-6)</name>
    <name type="common">White-rot fungus</name>
    <name type="synonym">Peniophora gigantea</name>
    <dbReference type="NCBI Taxonomy" id="745531"/>
    <lineage>
        <taxon>Eukaryota</taxon>
        <taxon>Fungi</taxon>
        <taxon>Dikarya</taxon>
        <taxon>Basidiomycota</taxon>
        <taxon>Agaricomycotina</taxon>
        <taxon>Agaricomycetes</taxon>
        <taxon>Polyporales</taxon>
        <taxon>Phanerochaetaceae</taxon>
        <taxon>Phlebiopsis</taxon>
    </lineage>
</organism>
<dbReference type="AlphaFoldDB" id="A0A0C3RZG5"/>
<gene>
    <name evidence="2" type="ORF">PHLGIDRAFT_131084</name>
</gene>
<dbReference type="STRING" id="745531.A0A0C3RZG5"/>
<dbReference type="InterPro" id="IPR006076">
    <property type="entry name" value="FAD-dep_OxRdtase"/>
</dbReference>
<proteinExistence type="predicted"/>
<dbReference type="PANTHER" id="PTHR13847:SF260">
    <property type="entry name" value="FAD DEPENDENT OXIDOREDUCTASE DOMAIN-CONTAINING PROTEIN"/>
    <property type="match status" value="1"/>
</dbReference>
<feature type="domain" description="FAD dependent oxidoreductase" evidence="1">
    <location>
        <begin position="66"/>
        <end position="462"/>
    </location>
</feature>
<dbReference type="HOGENOM" id="CLU_022730_3_1_1"/>
<dbReference type="Proteomes" id="UP000053257">
    <property type="component" value="Unassembled WGS sequence"/>
</dbReference>
<dbReference type="GO" id="GO:0005737">
    <property type="term" value="C:cytoplasm"/>
    <property type="evidence" value="ECO:0007669"/>
    <property type="project" value="TreeGrafter"/>
</dbReference>
<dbReference type="Gene3D" id="3.50.50.60">
    <property type="entry name" value="FAD/NAD(P)-binding domain"/>
    <property type="match status" value="1"/>
</dbReference>
<dbReference type="EMBL" id="KN840732">
    <property type="protein sequence ID" value="KIP01827.1"/>
    <property type="molecule type" value="Genomic_DNA"/>
</dbReference>
<evidence type="ECO:0000313" key="2">
    <source>
        <dbReference type="EMBL" id="KIP01827.1"/>
    </source>
</evidence>
<dbReference type="Pfam" id="PF01266">
    <property type="entry name" value="DAO"/>
    <property type="match status" value="1"/>
</dbReference>
<dbReference type="OrthoDB" id="429143at2759"/>